<dbReference type="InterPro" id="IPR036922">
    <property type="entry name" value="Rieske_2Fe-2S_sf"/>
</dbReference>
<protein>
    <submittedName>
        <fullName evidence="7">FAD-dependent oxidoreductase</fullName>
    </submittedName>
</protein>
<dbReference type="SUPFAM" id="SSF51971">
    <property type="entry name" value="Nucleotide-binding domain"/>
    <property type="match status" value="1"/>
</dbReference>
<keyword evidence="1" id="KW-0001">2Fe-2S</keyword>
<gene>
    <name evidence="7" type="ORF">JFL43_06800</name>
</gene>
<organism evidence="7 8">
    <name type="scientific">Viridibacillus soli</name>
    <dbReference type="NCBI Taxonomy" id="2798301"/>
    <lineage>
        <taxon>Bacteria</taxon>
        <taxon>Bacillati</taxon>
        <taxon>Bacillota</taxon>
        <taxon>Bacilli</taxon>
        <taxon>Bacillales</taxon>
        <taxon>Caryophanaceae</taxon>
        <taxon>Viridibacillus</taxon>
    </lineage>
</organism>
<evidence type="ECO:0000256" key="1">
    <source>
        <dbReference type="ARBA" id="ARBA00022714"/>
    </source>
</evidence>
<dbReference type="SUPFAM" id="SSF50022">
    <property type="entry name" value="ISP domain"/>
    <property type="match status" value="1"/>
</dbReference>
<keyword evidence="2" id="KW-0479">Metal-binding</keyword>
<dbReference type="Gene3D" id="3.50.50.60">
    <property type="entry name" value="FAD/NAD(P)-binding domain"/>
    <property type="match status" value="1"/>
</dbReference>
<sequence length="459" mass="50286">MTSSIWLDNQTPFSRPSLEESIKTDICIIGGGISGILTAYFLSKVGKEVTLLEGNTILSGATGHSTGKVTAQQGLLYSQLIAKFGVEAAQQYYELNQHAVELSFDLANSDCVQHTDSFLYTQKAEGIAALEDEWQAYKTLGILGELNAHCEIPYDVTGSLKMPKQAQIHPVRFGQTIAEKALQAGAKLYENSRVKKVNILKPCVELENGHTVCYNELILCSHYPLEAIIGMQILKLEVTRSYLVAFEASELYKGQYLSVDKPGRSLRTTLIDDKPFILLAGDSHPAGTISNTSMYYEALQLEAQEKFAAPQCNYHWSAQDPETVDLIPYVGQISARLPNIWMASGFRKWGLANSIVASQLLCDGIVGKPNAGLSLYSPKHTKFGDAVMQALKLGGKVTKDFVGGHVARRAMPRCTHLGCKTRWNEADETWDCPCHGSRFSKDGAVLEGPAVYPLDLSGL</sequence>
<dbReference type="PANTHER" id="PTHR13847:SF274">
    <property type="entry name" value="RIESKE 2FE-2S IRON-SULFUR PROTEIN YHFW-RELATED"/>
    <property type="match status" value="1"/>
</dbReference>
<proteinExistence type="predicted"/>
<evidence type="ECO:0000256" key="5">
    <source>
        <dbReference type="ARBA" id="ARBA00023157"/>
    </source>
</evidence>
<dbReference type="Proteomes" id="UP000618943">
    <property type="component" value="Unassembled WGS sequence"/>
</dbReference>
<accession>A0ABS1H589</accession>
<keyword evidence="8" id="KW-1185">Reference proteome</keyword>
<keyword evidence="3" id="KW-0408">Iron</keyword>
<dbReference type="EMBL" id="JAEOAH010000006">
    <property type="protein sequence ID" value="MBK3494566.1"/>
    <property type="molecule type" value="Genomic_DNA"/>
</dbReference>
<dbReference type="InterPro" id="IPR005805">
    <property type="entry name" value="Rieske_Fe-S_prot_C"/>
</dbReference>
<dbReference type="Gene3D" id="3.30.9.10">
    <property type="entry name" value="D-Amino Acid Oxidase, subunit A, domain 2"/>
    <property type="match status" value="1"/>
</dbReference>
<comment type="caution">
    <text evidence="7">The sequence shown here is derived from an EMBL/GenBank/DDBJ whole genome shotgun (WGS) entry which is preliminary data.</text>
</comment>
<evidence type="ECO:0000256" key="2">
    <source>
        <dbReference type="ARBA" id="ARBA00022723"/>
    </source>
</evidence>
<dbReference type="Gene3D" id="2.102.10.10">
    <property type="entry name" value="Rieske [2Fe-2S] iron-sulphur domain"/>
    <property type="match status" value="1"/>
</dbReference>
<keyword evidence="4" id="KW-0411">Iron-sulfur</keyword>
<dbReference type="PROSITE" id="PS51296">
    <property type="entry name" value="RIESKE"/>
    <property type="match status" value="1"/>
</dbReference>
<evidence type="ECO:0000256" key="3">
    <source>
        <dbReference type="ARBA" id="ARBA00023004"/>
    </source>
</evidence>
<dbReference type="PRINTS" id="PR00162">
    <property type="entry name" value="RIESKE"/>
</dbReference>
<evidence type="ECO:0000256" key="4">
    <source>
        <dbReference type="ARBA" id="ARBA00023014"/>
    </source>
</evidence>
<dbReference type="InterPro" id="IPR036188">
    <property type="entry name" value="FAD/NAD-bd_sf"/>
</dbReference>
<keyword evidence="5" id="KW-1015">Disulfide bond</keyword>
<reference evidence="7 8" key="1">
    <citation type="submission" date="2020-12" db="EMBL/GenBank/DDBJ databases">
        <title>YIM B01967 draft genome.</title>
        <authorList>
            <person name="Yan X."/>
        </authorList>
    </citation>
    <scope>NUCLEOTIDE SEQUENCE [LARGE SCALE GENOMIC DNA]</scope>
    <source>
        <strain evidence="7 8">YIM B01967</strain>
    </source>
</reference>
<feature type="domain" description="Rieske" evidence="6">
    <location>
        <begin position="412"/>
        <end position="459"/>
    </location>
</feature>
<evidence type="ECO:0000313" key="7">
    <source>
        <dbReference type="EMBL" id="MBK3494566.1"/>
    </source>
</evidence>
<dbReference type="Pfam" id="PF01266">
    <property type="entry name" value="DAO"/>
    <property type="match status" value="1"/>
</dbReference>
<evidence type="ECO:0000259" key="6">
    <source>
        <dbReference type="PROSITE" id="PS51296"/>
    </source>
</evidence>
<dbReference type="InterPro" id="IPR017941">
    <property type="entry name" value="Rieske_2Fe-2S"/>
</dbReference>
<name>A0ABS1H589_9BACL</name>
<dbReference type="InterPro" id="IPR006076">
    <property type="entry name" value="FAD-dep_OxRdtase"/>
</dbReference>
<dbReference type="RefSeq" id="WP_200748407.1">
    <property type="nucleotide sequence ID" value="NZ_JAEOAH010000006.1"/>
</dbReference>
<dbReference type="PANTHER" id="PTHR13847">
    <property type="entry name" value="SARCOSINE DEHYDROGENASE-RELATED"/>
    <property type="match status" value="1"/>
</dbReference>
<evidence type="ECO:0000313" key="8">
    <source>
        <dbReference type="Proteomes" id="UP000618943"/>
    </source>
</evidence>
<dbReference type="Pfam" id="PF00355">
    <property type="entry name" value="Rieske"/>
    <property type="match status" value="1"/>
</dbReference>